<keyword evidence="1" id="KW-1133">Transmembrane helix</keyword>
<name>A0A6C0AWN7_9ZZZZ</name>
<keyword evidence="1" id="KW-0472">Membrane</keyword>
<protein>
    <submittedName>
        <fullName evidence="2">Uncharacterized protein</fullName>
    </submittedName>
</protein>
<organism evidence="2">
    <name type="scientific">viral metagenome</name>
    <dbReference type="NCBI Taxonomy" id="1070528"/>
    <lineage>
        <taxon>unclassified sequences</taxon>
        <taxon>metagenomes</taxon>
        <taxon>organismal metagenomes</taxon>
    </lineage>
</organism>
<evidence type="ECO:0000256" key="1">
    <source>
        <dbReference type="SAM" id="Phobius"/>
    </source>
</evidence>
<feature type="transmembrane region" description="Helical" evidence="1">
    <location>
        <begin position="53"/>
        <end position="74"/>
    </location>
</feature>
<feature type="transmembrane region" description="Helical" evidence="1">
    <location>
        <begin position="12"/>
        <end position="33"/>
    </location>
</feature>
<dbReference type="AlphaFoldDB" id="A0A6C0AWN7"/>
<accession>A0A6C0AWN7</accession>
<evidence type="ECO:0000313" key="2">
    <source>
        <dbReference type="EMBL" id="QHS83986.1"/>
    </source>
</evidence>
<proteinExistence type="predicted"/>
<sequence length="81" mass="9514">MLDRFIRSNINNISIFIFLVLYITIVAAKPAFLFNLDGSIKQFGYGYHDKTVIPFWLLSYLLGVFSYLGVLYYVTYPRIIY</sequence>
<keyword evidence="1" id="KW-0812">Transmembrane</keyword>
<reference evidence="2" key="1">
    <citation type="journal article" date="2020" name="Nature">
        <title>Giant virus diversity and host interactions through global metagenomics.</title>
        <authorList>
            <person name="Schulz F."/>
            <person name="Roux S."/>
            <person name="Paez-Espino D."/>
            <person name="Jungbluth S."/>
            <person name="Walsh D.A."/>
            <person name="Denef V.J."/>
            <person name="McMahon K.D."/>
            <person name="Konstantinidis K.T."/>
            <person name="Eloe-Fadrosh E.A."/>
            <person name="Kyrpides N.C."/>
            <person name="Woyke T."/>
        </authorList>
    </citation>
    <scope>NUCLEOTIDE SEQUENCE</scope>
    <source>
        <strain evidence="2">GVMAG-S-ERX555965-48</strain>
    </source>
</reference>
<dbReference type="EMBL" id="MN738771">
    <property type="protein sequence ID" value="QHS83986.1"/>
    <property type="molecule type" value="Genomic_DNA"/>
</dbReference>